<protein>
    <submittedName>
        <fullName evidence="2">Uncharacterized protein</fullName>
    </submittedName>
</protein>
<feature type="region of interest" description="Disordered" evidence="1">
    <location>
        <begin position="190"/>
        <end position="221"/>
    </location>
</feature>
<dbReference type="Proteomes" id="UP000410492">
    <property type="component" value="Unassembled WGS sequence"/>
</dbReference>
<evidence type="ECO:0000313" key="3">
    <source>
        <dbReference type="Proteomes" id="UP000410492"/>
    </source>
</evidence>
<evidence type="ECO:0000313" key="2">
    <source>
        <dbReference type="EMBL" id="VEN57104.1"/>
    </source>
</evidence>
<organism evidence="2 3">
    <name type="scientific">Callosobruchus maculatus</name>
    <name type="common">Southern cowpea weevil</name>
    <name type="synonym">Pulse bruchid</name>
    <dbReference type="NCBI Taxonomy" id="64391"/>
    <lineage>
        <taxon>Eukaryota</taxon>
        <taxon>Metazoa</taxon>
        <taxon>Ecdysozoa</taxon>
        <taxon>Arthropoda</taxon>
        <taxon>Hexapoda</taxon>
        <taxon>Insecta</taxon>
        <taxon>Pterygota</taxon>
        <taxon>Neoptera</taxon>
        <taxon>Endopterygota</taxon>
        <taxon>Coleoptera</taxon>
        <taxon>Polyphaga</taxon>
        <taxon>Cucujiformia</taxon>
        <taxon>Chrysomeloidea</taxon>
        <taxon>Chrysomelidae</taxon>
        <taxon>Bruchinae</taxon>
        <taxon>Bruchini</taxon>
        <taxon>Callosobruchus</taxon>
    </lineage>
</organism>
<dbReference type="EMBL" id="CAACVG010010961">
    <property type="protein sequence ID" value="VEN57104.1"/>
    <property type="molecule type" value="Genomic_DNA"/>
</dbReference>
<feature type="compositionally biased region" description="Low complexity" evidence="1">
    <location>
        <begin position="104"/>
        <end position="117"/>
    </location>
</feature>
<name>A0A653DA92_CALMS</name>
<proteinExistence type="predicted"/>
<sequence length="221" mass="24406">MVGRGARGGSRGRGRKRKGRGKITVQNSISTIPNICDEKKETIPLIGRDSKPIVVQINRTKQINKILKSINISNKPSNLSNPQDHSVTEIIPAVGYSFRPRGRPSSTPKTLSKTTNSVMKNTDSFNHGTTKIFDIEKKPEKAPSVKSDISNRSYLSEMIPFSFINVPDKRYDDYIPLNMSQIVCEGSIDSSDDDISNSGDDQRIQTGVDLVKSPSRVVTQS</sequence>
<accession>A0A653DA92</accession>
<evidence type="ECO:0000256" key="1">
    <source>
        <dbReference type="SAM" id="MobiDB-lite"/>
    </source>
</evidence>
<feature type="region of interest" description="Disordered" evidence="1">
    <location>
        <begin position="98"/>
        <end position="123"/>
    </location>
</feature>
<reference evidence="2 3" key="1">
    <citation type="submission" date="2019-01" db="EMBL/GenBank/DDBJ databases">
        <authorList>
            <person name="Sayadi A."/>
        </authorList>
    </citation>
    <scope>NUCLEOTIDE SEQUENCE [LARGE SCALE GENOMIC DNA]</scope>
</reference>
<dbReference type="AlphaFoldDB" id="A0A653DA92"/>
<feature type="compositionally biased region" description="Basic residues" evidence="1">
    <location>
        <begin position="10"/>
        <end position="21"/>
    </location>
</feature>
<keyword evidence="3" id="KW-1185">Reference proteome</keyword>
<feature type="non-terminal residue" evidence="2">
    <location>
        <position position="221"/>
    </location>
</feature>
<feature type="region of interest" description="Disordered" evidence="1">
    <location>
        <begin position="1"/>
        <end position="24"/>
    </location>
</feature>
<gene>
    <name evidence="2" type="ORF">CALMAC_LOCUS15809</name>
</gene>